<protein>
    <recommendedName>
        <fullName evidence="2">F-box domain-containing protein</fullName>
    </recommendedName>
</protein>
<dbReference type="SUPFAM" id="SSF81383">
    <property type="entry name" value="F-box domain"/>
    <property type="match status" value="1"/>
</dbReference>
<feature type="region of interest" description="Disordered" evidence="1">
    <location>
        <begin position="307"/>
        <end position="328"/>
    </location>
</feature>
<reference evidence="3 4" key="1">
    <citation type="journal article" date="2018" name="Genome Biol. Evol.">
        <title>Multiple Roots of Fruiting Body Formation in Amoebozoa.</title>
        <authorList>
            <person name="Hillmann F."/>
            <person name="Forbes G."/>
            <person name="Novohradska S."/>
            <person name="Ferling I."/>
            <person name="Riege K."/>
            <person name="Groth M."/>
            <person name="Westermann M."/>
            <person name="Marz M."/>
            <person name="Spaller T."/>
            <person name="Winckler T."/>
            <person name="Schaap P."/>
            <person name="Glockner G."/>
        </authorList>
    </citation>
    <scope>NUCLEOTIDE SEQUENCE [LARGE SCALE GENOMIC DNA]</scope>
    <source>
        <strain evidence="3 4">Jena</strain>
    </source>
</reference>
<dbReference type="Pfam" id="PF00646">
    <property type="entry name" value="F-box"/>
    <property type="match status" value="1"/>
</dbReference>
<dbReference type="CDD" id="cd09917">
    <property type="entry name" value="F-box_SF"/>
    <property type="match status" value="1"/>
</dbReference>
<gene>
    <name evidence="3" type="ORF">PROFUN_06146</name>
</gene>
<name>A0A2P6NPJ8_9EUKA</name>
<sequence>MQHIPDDLWTDILSFVPTFDLCAPCFTCNALREAACRLISSRIPHSDYWWRQYKCLPVHNIDIVQWWSSSHIREPMRQEVLEAVRRDDVQIINHLGWDVNQQSLPIGSKKIISICHEREHLSTYLKSETTFSPGYSLIKLLGREGNLEMIRWIFNDCSVKGLPSIKWPQDIHGYNGLEKIRRIRAKWTYRYDRMAGKLQRRATTDVETQERGYSSETNGIGPYTTAFNAGCREVIQMAIDHNYLTKETPFDSVILKGSEPLIKHMHERGVLHVENLSAWFQRRKEDITEQRLRHLWKYGTGEILSEEFESDQPRTKRRKSQENERSPF</sequence>
<comment type="caution">
    <text evidence="3">The sequence shown here is derived from an EMBL/GenBank/DDBJ whole genome shotgun (WGS) entry which is preliminary data.</text>
</comment>
<evidence type="ECO:0000256" key="1">
    <source>
        <dbReference type="SAM" id="MobiDB-lite"/>
    </source>
</evidence>
<feature type="domain" description="F-box" evidence="2">
    <location>
        <begin position="3"/>
        <end position="38"/>
    </location>
</feature>
<evidence type="ECO:0000259" key="2">
    <source>
        <dbReference type="Pfam" id="PF00646"/>
    </source>
</evidence>
<dbReference type="EMBL" id="MDYQ01000038">
    <property type="protein sequence ID" value="PRP85872.1"/>
    <property type="molecule type" value="Genomic_DNA"/>
</dbReference>
<organism evidence="3 4">
    <name type="scientific">Planoprotostelium fungivorum</name>
    <dbReference type="NCBI Taxonomy" id="1890364"/>
    <lineage>
        <taxon>Eukaryota</taxon>
        <taxon>Amoebozoa</taxon>
        <taxon>Evosea</taxon>
        <taxon>Variosea</taxon>
        <taxon>Cavosteliida</taxon>
        <taxon>Cavosteliaceae</taxon>
        <taxon>Planoprotostelium</taxon>
    </lineage>
</organism>
<dbReference type="InParanoid" id="A0A2P6NPJ8"/>
<dbReference type="InterPro" id="IPR036047">
    <property type="entry name" value="F-box-like_dom_sf"/>
</dbReference>
<proteinExistence type="predicted"/>
<dbReference type="OrthoDB" id="6575005at2759"/>
<dbReference type="InterPro" id="IPR001810">
    <property type="entry name" value="F-box_dom"/>
</dbReference>
<evidence type="ECO:0000313" key="4">
    <source>
        <dbReference type="Proteomes" id="UP000241769"/>
    </source>
</evidence>
<evidence type="ECO:0000313" key="3">
    <source>
        <dbReference type="EMBL" id="PRP85872.1"/>
    </source>
</evidence>
<dbReference type="Proteomes" id="UP000241769">
    <property type="component" value="Unassembled WGS sequence"/>
</dbReference>
<keyword evidence="4" id="KW-1185">Reference proteome</keyword>
<dbReference type="AlphaFoldDB" id="A0A2P6NPJ8"/>
<accession>A0A2P6NPJ8</accession>